<name>G0QUA6_ICHMU</name>
<dbReference type="PANTHER" id="PTHR43270:SF4">
    <property type="entry name" value="CARNOSINE DIPEPTIDASE 2, ISOFORM A"/>
    <property type="match status" value="1"/>
</dbReference>
<dbReference type="OrthoDB" id="7832001at2759"/>
<keyword evidence="2" id="KW-0479">Metal-binding</keyword>
<proteinExistence type="predicted"/>
<reference evidence="5 6" key="1">
    <citation type="submission" date="2011-07" db="EMBL/GenBank/DDBJ databases">
        <authorList>
            <person name="Coyne R."/>
            <person name="Brami D."/>
            <person name="Johnson J."/>
            <person name="Hostetler J."/>
            <person name="Hannick L."/>
            <person name="Clark T."/>
            <person name="Cassidy-Hanley D."/>
            <person name="Inman J."/>
        </authorList>
    </citation>
    <scope>NUCLEOTIDE SEQUENCE [LARGE SCALE GENOMIC DNA]</scope>
    <source>
        <strain evidence="5 6">G5</strain>
    </source>
</reference>
<gene>
    <name evidence="5" type="ORF">IMG5_116040</name>
</gene>
<dbReference type="GO" id="GO:0046872">
    <property type="term" value="F:metal ion binding"/>
    <property type="evidence" value="ECO:0007669"/>
    <property type="project" value="UniProtKB-KW"/>
</dbReference>
<dbReference type="CDD" id="cd05682">
    <property type="entry name" value="M20_dipept_dapE"/>
    <property type="match status" value="1"/>
</dbReference>
<dbReference type="Pfam" id="PF07687">
    <property type="entry name" value="M20_dimer"/>
    <property type="match status" value="1"/>
</dbReference>
<dbReference type="PANTHER" id="PTHR43270">
    <property type="entry name" value="BETA-ALA-HIS DIPEPTIDASE"/>
    <property type="match status" value="1"/>
</dbReference>
<dbReference type="RefSeq" id="XP_004034664.1">
    <property type="nucleotide sequence ID" value="XM_004034616.1"/>
</dbReference>
<dbReference type="OMA" id="RTPVIYM"/>
<protein>
    <recommendedName>
        <fullName evidence="4">Peptidase M20 dimerisation domain-containing protein</fullName>
    </recommendedName>
</protein>
<dbReference type="Pfam" id="PF01546">
    <property type="entry name" value="Peptidase_M20"/>
    <property type="match status" value="1"/>
</dbReference>
<organism evidence="5 6">
    <name type="scientific">Ichthyophthirius multifiliis</name>
    <name type="common">White spot disease agent</name>
    <name type="synonym">Ich</name>
    <dbReference type="NCBI Taxonomy" id="5932"/>
    <lineage>
        <taxon>Eukaryota</taxon>
        <taxon>Sar</taxon>
        <taxon>Alveolata</taxon>
        <taxon>Ciliophora</taxon>
        <taxon>Intramacronucleata</taxon>
        <taxon>Oligohymenophorea</taxon>
        <taxon>Hymenostomatida</taxon>
        <taxon>Ophryoglenina</taxon>
        <taxon>Ichthyophthirius</taxon>
    </lineage>
</organism>
<dbReference type="GeneID" id="14907331"/>
<evidence type="ECO:0000313" key="6">
    <source>
        <dbReference type="Proteomes" id="UP000008983"/>
    </source>
</evidence>
<keyword evidence="1" id="KW-0645">Protease</keyword>
<evidence type="ECO:0000313" key="5">
    <source>
        <dbReference type="EMBL" id="EGR31178.1"/>
    </source>
</evidence>
<keyword evidence="6" id="KW-1185">Reference proteome</keyword>
<dbReference type="InterPro" id="IPR011650">
    <property type="entry name" value="Peptidase_M20_dimer"/>
</dbReference>
<dbReference type="Gene3D" id="3.30.70.360">
    <property type="match status" value="1"/>
</dbReference>
<dbReference type="SUPFAM" id="SSF53187">
    <property type="entry name" value="Zn-dependent exopeptidases"/>
    <property type="match status" value="1"/>
</dbReference>
<keyword evidence="3" id="KW-0378">Hydrolase</keyword>
<accession>G0QUA6</accession>
<dbReference type="Gene3D" id="3.40.630.10">
    <property type="entry name" value="Zn peptidases"/>
    <property type="match status" value="1"/>
</dbReference>
<dbReference type="EMBL" id="GL983907">
    <property type="protein sequence ID" value="EGR31178.1"/>
    <property type="molecule type" value="Genomic_DNA"/>
</dbReference>
<dbReference type="STRING" id="857967.G0QUA6"/>
<evidence type="ECO:0000256" key="1">
    <source>
        <dbReference type="ARBA" id="ARBA00022670"/>
    </source>
</evidence>
<dbReference type="InterPro" id="IPR002933">
    <property type="entry name" value="Peptidase_M20"/>
</dbReference>
<evidence type="ECO:0000256" key="2">
    <source>
        <dbReference type="ARBA" id="ARBA00022723"/>
    </source>
</evidence>
<dbReference type="InterPro" id="IPR051458">
    <property type="entry name" value="Cyt/Met_Dipeptidase"/>
</dbReference>
<dbReference type="InParanoid" id="G0QUA6"/>
<dbReference type="GO" id="GO:0006508">
    <property type="term" value="P:proteolysis"/>
    <property type="evidence" value="ECO:0007669"/>
    <property type="project" value="UniProtKB-KW"/>
</dbReference>
<dbReference type="eggNOG" id="KOG2276">
    <property type="taxonomic scope" value="Eukaryota"/>
</dbReference>
<feature type="domain" description="Peptidase M20 dimerisation" evidence="4">
    <location>
        <begin position="208"/>
        <end position="364"/>
    </location>
</feature>
<evidence type="ECO:0000256" key="3">
    <source>
        <dbReference type="ARBA" id="ARBA00022801"/>
    </source>
</evidence>
<dbReference type="Proteomes" id="UP000008983">
    <property type="component" value="Unassembled WGS sequence"/>
</dbReference>
<sequence>MSVFDKQKIIDFVENEFNNNALPALQDYIRIPNLSPSFDQQWQENGLLFKAANHLKQWVEKQNLKNTLVEIIQDKGKPPLIFIEVAPTDTSGKTALFYGHYDKQPHFTGWSEGLGPTNPVIKDDFLYGRGASDDGYSIFGSILAIKACQVLGYGHPKCLVTIEGEEESGSYHYMTYLNNLSDRIGTPDFVFCLDSGCCNYDNMWITTSLRGVIEANLTVQVLNEGVHSGDASGIVPCSFRILRQVLERLENSQTGRVIDLFQVDIPPHRYEEAYKVAQEMDKNIINKFPYHGGMLPTSQNQFEAYLNRTWRSQLTITGADGLPQTSLAGNVLRPSTTIKLSMRIPPTLDYKKAAQDLKQLLESNPPYNALISVDNIDPAGGWSSPLVWDCLQKSMNQSSINYFGRPIQSQGEGGSIPLMNELQEKWKNLQFIVTGVLGPKSNAHGPNEMLNLNYTKKLICCMTQILSDVSVSFSKNN</sequence>
<dbReference type="AlphaFoldDB" id="G0QUA6"/>
<dbReference type="GO" id="GO:0008233">
    <property type="term" value="F:peptidase activity"/>
    <property type="evidence" value="ECO:0007669"/>
    <property type="project" value="UniProtKB-KW"/>
</dbReference>
<evidence type="ECO:0000259" key="4">
    <source>
        <dbReference type="Pfam" id="PF07687"/>
    </source>
</evidence>